<evidence type="ECO:0000313" key="2">
    <source>
        <dbReference type="EMBL" id="TRY12814.1"/>
    </source>
</evidence>
<evidence type="ECO:0000256" key="1">
    <source>
        <dbReference type="SAM" id="MobiDB-lite"/>
    </source>
</evidence>
<dbReference type="AlphaFoldDB" id="A0A553JK38"/>
<feature type="compositionally biased region" description="Basic and acidic residues" evidence="1">
    <location>
        <begin position="132"/>
        <end position="149"/>
    </location>
</feature>
<dbReference type="Pfam" id="PF19268">
    <property type="entry name" value="CIS_TMP"/>
    <property type="match status" value="2"/>
</dbReference>
<reference evidence="3" key="1">
    <citation type="submission" date="2019-07" db="EMBL/GenBank/DDBJ databases">
        <title>Shewanella sp. YLB-08 draft genomic sequence.</title>
        <authorList>
            <person name="Yu L."/>
        </authorList>
    </citation>
    <scope>NUCLEOTIDE SEQUENCE [LARGE SCALE GENOMIC DNA]</scope>
    <source>
        <strain evidence="3">JCM 20706</strain>
    </source>
</reference>
<proteinExistence type="predicted"/>
<organism evidence="2 3">
    <name type="scientific">Shewanella hanedai</name>
    <name type="common">Alteromonas hanedai</name>
    <dbReference type="NCBI Taxonomy" id="25"/>
    <lineage>
        <taxon>Bacteria</taxon>
        <taxon>Pseudomonadati</taxon>
        <taxon>Pseudomonadota</taxon>
        <taxon>Gammaproteobacteria</taxon>
        <taxon>Alteromonadales</taxon>
        <taxon>Shewanellaceae</taxon>
        <taxon>Shewanella</taxon>
    </lineage>
</organism>
<sequence>MSFRRGEQPPAKHKIQRLKVVIETNDKAFAHELQNQFSDLCRNQVKTLLDKQFSALSSDDEIVRIDKLELDLGQFKDYLDRDKLLRELPDKLETALRQSKQMGLASISPANVERPTNTRDGGRRSPANGWENEQHEQSGIDDWESHRDSDDEFDQELMEQAWYEESLQQDDDWQTKSLTRITESEPYGTGTADSENNISDGEALLLFLRTGQLPWWSQDDSGDEVNRLMRQLTAEDADELLQLMQSYPEVLSRIAWQFDAFRQAKLIDILSTTEHNMQMLRFINVCHQQLGNRSNGSNTIVSVSPFIEQSWQQFFHWLNLQPSPRTSFQGVLEQWRQQPDFLNWRGQILTLASESEVFANSGFEELIDLLEEQDKSVVSSPVAASIKASEHTTLNASPEILPIDAFPENLCEVLMISNAGLFLLFGSLPELFSKLNWIVGDGFVSAACQQQAVHLLDYMVWGETEDESIFNDTSTEIDAINNTDITADDAQWLVPESRLNLNKLLCGLQCSEPVWGDCRLPQEVKVQADNTVRQVISALDKLADMDIATFRDSFLQRHGLLSVKDNAWLLRIEPEGRDLLLSSQISPLTHLCFPWMPFALNVEWNSEKSQPYQI</sequence>
<dbReference type="EMBL" id="VKGK01000026">
    <property type="protein sequence ID" value="TRY12814.1"/>
    <property type="molecule type" value="Genomic_DNA"/>
</dbReference>
<dbReference type="Proteomes" id="UP000318126">
    <property type="component" value="Unassembled WGS sequence"/>
</dbReference>
<protein>
    <submittedName>
        <fullName evidence="2">Uncharacterized protein</fullName>
    </submittedName>
</protein>
<accession>A0A553JK38</accession>
<comment type="caution">
    <text evidence="2">The sequence shown here is derived from an EMBL/GenBank/DDBJ whole genome shotgun (WGS) entry which is preliminary data.</text>
</comment>
<evidence type="ECO:0000313" key="3">
    <source>
        <dbReference type="Proteomes" id="UP000318126"/>
    </source>
</evidence>
<dbReference type="OrthoDB" id="499748at2"/>
<gene>
    <name evidence="2" type="ORF">FN961_18515</name>
</gene>
<feature type="region of interest" description="Disordered" evidence="1">
    <location>
        <begin position="97"/>
        <end position="151"/>
    </location>
</feature>
<dbReference type="InterPro" id="IPR045538">
    <property type="entry name" value="CIS_TMP"/>
</dbReference>
<name>A0A553JK38_SHEHA</name>
<keyword evidence="3" id="KW-1185">Reference proteome</keyword>
<dbReference type="RefSeq" id="WP_144041665.1">
    <property type="nucleotide sequence ID" value="NZ_BMPL01000024.1"/>
</dbReference>